<proteinExistence type="predicted"/>
<feature type="compositionally biased region" description="Polar residues" evidence="1">
    <location>
        <begin position="54"/>
        <end position="72"/>
    </location>
</feature>
<name>A0A1T4SRJ4_9HYPH</name>
<dbReference type="STRING" id="225324.SAMN02745126_05042"/>
<evidence type="ECO:0000313" key="4">
    <source>
        <dbReference type="Proteomes" id="UP000190092"/>
    </source>
</evidence>
<evidence type="ECO:0000256" key="2">
    <source>
        <dbReference type="SAM" id="SignalP"/>
    </source>
</evidence>
<keyword evidence="2" id="KW-0732">Signal</keyword>
<sequence>MIPASLLVAAAVLFGPPTLPLAPHPQPQLAQTQPAQTQPAMPSSPIPNRPAPQAGTSNSPGGADPSDTNNAGINAPPPAKPVDRALNADPRNPSGAPGPSTGFGTSPTR</sequence>
<accession>A0A1T4SRJ4</accession>
<reference evidence="4" key="1">
    <citation type="submission" date="2017-02" db="EMBL/GenBank/DDBJ databases">
        <authorList>
            <person name="Varghese N."/>
            <person name="Submissions S."/>
        </authorList>
    </citation>
    <scope>NUCLEOTIDE SEQUENCE [LARGE SCALE GENOMIC DNA]</scope>
    <source>
        <strain evidence="4">ATCC 27094</strain>
    </source>
</reference>
<organism evidence="3 4">
    <name type="scientific">Enhydrobacter aerosaccus</name>
    <dbReference type="NCBI Taxonomy" id="225324"/>
    <lineage>
        <taxon>Bacteria</taxon>
        <taxon>Pseudomonadati</taxon>
        <taxon>Pseudomonadota</taxon>
        <taxon>Alphaproteobacteria</taxon>
        <taxon>Hyphomicrobiales</taxon>
        <taxon>Enhydrobacter</taxon>
    </lineage>
</organism>
<feature type="signal peptide" evidence="2">
    <location>
        <begin position="1"/>
        <end position="21"/>
    </location>
</feature>
<feature type="compositionally biased region" description="Low complexity" evidence="1">
    <location>
        <begin position="27"/>
        <end position="40"/>
    </location>
</feature>
<dbReference type="EMBL" id="FUWJ01000009">
    <property type="protein sequence ID" value="SKA30874.1"/>
    <property type="molecule type" value="Genomic_DNA"/>
</dbReference>
<feature type="region of interest" description="Disordered" evidence="1">
    <location>
        <begin position="16"/>
        <end position="109"/>
    </location>
</feature>
<dbReference type="RefSeq" id="WP_085936790.1">
    <property type="nucleotide sequence ID" value="NZ_FUWJ01000009.1"/>
</dbReference>
<feature type="chain" id="PRO_5013137636" evidence="2">
    <location>
        <begin position="22"/>
        <end position="109"/>
    </location>
</feature>
<protein>
    <submittedName>
        <fullName evidence="3">Uncharacterized protein</fullName>
    </submittedName>
</protein>
<keyword evidence="4" id="KW-1185">Reference proteome</keyword>
<dbReference type="AlphaFoldDB" id="A0A1T4SRJ4"/>
<gene>
    <name evidence="3" type="ORF">SAMN02745126_05042</name>
</gene>
<evidence type="ECO:0000256" key="1">
    <source>
        <dbReference type="SAM" id="MobiDB-lite"/>
    </source>
</evidence>
<evidence type="ECO:0000313" key="3">
    <source>
        <dbReference type="EMBL" id="SKA30874.1"/>
    </source>
</evidence>
<feature type="compositionally biased region" description="Pro residues" evidence="1">
    <location>
        <begin position="17"/>
        <end position="26"/>
    </location>
</feature>
<dbReference type="Proteomes" id="UP000190092">
    <property type="component" value="Unassembled WGS sequence"/>
</dbReference>